<proteinExistence type="predicted"/>
<evidence type="ECO:0000313" key="2">
    <source>
        <dbReference type="EMBL" id="CCH49198.1"/>
    </source>
</evidence>
<reference evidence="3" key="2">
    <citation type="journal article" date="2013" name="Stand. Genomic Sci.">
        <title>Complete genome sequence of Desulfocapsa sulfexigens, a marine deltaproteobacterium specialized in disproportionating inorganic sulfur compounds.</title>
        <authorList>
            <person name="Finster K.W."/>
            <person name="Kjeldsen K.U."/>
            <person name="Kube M."/>
            <person name="Reinhardt R."/>
            <person name="Mussmann M."/>
            <person name="Amann R."/>
            <person name="Schreiber L."/>
        </authorList>
    </citation>
    <scope>NUCLEOTIDE SEQUENCE [LARGE SCALE GENOMIC DNA]</scope>
    <source>
        <strain evidence="3">DSM 10523 / SB164P1</strain>
    </source>
</reference>
<keyword evidence="1" id="KW-0472">Membrane</keyword>
<dbReference type="Proteomes" id="UP000011724">
    <property type="component" value="Chromosome"/>
</dbReference>
<organism evidence="2 3">
    <name type="scientific">Pseudodesulfovibrio piezophilus (strain DSM 21447 / JCM 15486 / C1TLV30)</name>
    <name type="common">Desulfovibrio piezophilus</name>
    <dbReference type="NCBI Taxonomy" id="1322246"/>
    <lineage>
        <taxon>Bacteria</taxon>
        <taxon>Pseudomonadati</taxon>
        <taxon>Thermodesulfobacteriota</taxon>
        <taxon>Desulfovibrionia</taxon>
        <taxon>Desulfovibrionales</taxon>
        <taxon>Desulfovibrionaceae</taxon>
    </lineage>
</organism>
<keyword evidence="3" id="KW-1185">Reference proteome</keyword>
<dbReference type="HOGENOM" id="CLU_2286949_0_0_7"/>
<dbReference type="PATRIC" id="fig|879567.3.peg.2082"/>
<dbReference type="OrthoDB" id="9894335at2"/>
<dbReference type="KEGG" id="dpi:BN4_11963"/>
<dbReference type="AlphaFoldDB" id="M1WWL3"/>
<protein>
    <submittedName>
        <fullName evidence="2">Uncharacterized protein</fullName>
    </submittedName>
</protein>
<dbReference type="RefSeq" id="WP_015415242.1">
    <property type="nucleotide sequence ID" value="NC_020409.1"/>
</dbReference>
<evidence type="ECO:0000313" key="3">
    <source>
        <dbReference type="Proteomes" id="UP000011724"/>
    </source>
</evidence>
<dbReference type="STRING" id="1322246.BN4_11963"/>
<gene>
    <name evidence="2" type="ordered locus">BN4_11963</name>
</gene>
<accession>M1WWL3</accession>
<feature type="transmembrane region" description="Helical" evidence="1">
    <location>
        <begin position="79"/>
        <end position="100"/>
    </location>
</feature>
<keyword evidence="1" id="KW-1133">Transmembrane helix</keyword>
<reference evidence="2 3" key="1">
    <citation type="journal article" date="2013" name="PLoS ONE">
        <title>The first genomic and proteomic characterization of a deep-sea sulfate reducer: insights into the piezophilic lifestyle of Desulfovibrio piezophilus.</title>
        <authorList>
            <person name="Pradel N."/>
            <person name="Ji B."/>
            <person name="Gimenez G."/>
            <person name="Talla E."/>
            <person name="Lenoble P."/>
            <person name="Garel M."/>
            <person name="Tamburini C."/>
            <person name="Fourquet P."/>
            <person name="Lebrun R."/>
            <person name="Bertin P."/>
            <person name="Denis Y."/>
            <person name="Pophillat M."/>
            <person name="Barbe V."/>
            <person name="Ollivier B."/>
            <person name="Dolla A."/>
        </authorList>
    </citation>
    <scope>NUCLEOTIDE SEQUENCE [LARGE SCALE GENOMIC DNA]</scope>
    <source>
        <strain evidence="3">DSM 10523 / SB164P1</strain>
    </source>
</reference>
<keyword evidence="1" id="KW-0812">Transmembrane</keyword>
<evidence type="ECO:0000256" key="1">
    <source>
        <dbReference type="SAM" id="Phobius"/>
    </source>
</evidence>
<dbReference type="BioCyc" id="DPIE1322246:BN4_RS09855-MONOMER"/>
<name>M1WWL3_PSEP2</name>
<dbReference type="EMBL" id="FO203427">
    <property type="protein sequence ID" value="CCH49198.1"/>
    <property type="molecule type" value="Genomic_DNA"/>
</dbReference>
<sequence length="101" mass="11147">MHPFRLLASAVTLIGICLLVLALTDWQTGLLAEKFFPEATHAREHHLYGLLLALPVPLHIIFIGLIVQKRWLSPTMARFALVGIITSGLWLGAALIIKIVT</sequence>
<feature type="transmembrane region" description="Helical" evidence="1">
    <location>
        <begin position="46"/>
        <end position="67"/>
    </location>
</feature>